<reference evidence="1" key="1">
    <citation type="submission" date="2020-11" db="EMBL/GenBank/DDBJ databases">
        <authorList>
            <consortium name="DOE Joint Genome Institute"/>
            <person name="Ahrendt S."/>
            <person name="Riley R."/>
            <person name="Andreopoulos W."/>
            <person name="LaButti K."/>
            <person name="Pangilinan J."/>
            <person name="Ruiz-duenas F.J."/>
            <person name="Barrasa J.M."/>
            <person name="Sanchez-Garcia M."/>
            <person name="Camarero S."/>
            <person name="Miyauchi S."/>
            <person name="Serrano A."/>
            <person name="Linde D."/>
            <person name="Babiker R."/>
            <person name="Drula E."/>
            <person name="Ayuso-Fernandez I."/>
            <person name="Pacheco R."/>
            <person name="Padilla G."/>
            <person name="Ferreira P."/>
            <person name="Barriuso J."/>
            <person name="Kellner H."/>
            <person name="Castanera R."/>
            <person name="Alfaro M."/>
            <person name="Ramirez L."/>
            <person name="Pisabarro A.G."/>
            <person name="Kuo A."/>
            <person name="Tritt A."/>
            <person name="Lipzen A."/>
            <person name="He G."/>
            <person name="Yan M."/>
            <person name="Ng V."/>
            <person name="Cullen D."/>
            <person name="Martin F."/>
            <person name="Rosso M.-N."/>
            <person name="Henrissat B."/>
            <person name="Hibbett D."/>
            <person name="Martinez A.T."/>
            <person name="Grigoriev I.V."/>
        </authorList>
    </citation>
    <scope>NUCLEOTIDE SEQUENCE</scope>
    <source>
        <strain evidence="1">AH 44721</strain>
    </source>
</reference>
<name>A0A9P5NFW4_GYMJU</name>
<organism evidence="1 2">
    <name type="scientific">Gymnopilus junonius</name>
    <name type="common">Spectacular rustgill mushroom</name>
    <name type="synonym">Gymnopilus spectabilis subsp. junonius</name>
    <dbReference type="NCBI Taxonomy" id="109634"/>
    <lineage>
        <taxon>Eukaryota</taxon>
        <taxon>Fungi</taxon>
        <taxon>Dikarya</taxon>
        <taxon>Basidiomycota</taxon>
        <taxon>Agaricomycotina</taxon>
        <taxon>Agaricomycetes</taxon>
        <taxon>Agaricomycetidae</taxon>
        <taxon>Agaricales</taxon>
        <taxon>Agaricineae</taxon>
        <taxon>Hymenogastraceae</taxon>
        <taxon>Gymnopilus</taxon>
    </lineage>
</organism>
<keyword evidence="2" id="KW-1185">Reference proteome</keyword>
<proteinExistence type="predicted"/>
<evidence type="ECO:0000313" key="2">
    <source>
        <dbReference type="Proteomes" id="UP000724874"/>
    </source>
</evidence>
<sequence length="255" mass="27990">MPMSAVCHVRGKAGSSAHAEQHFEVTHHASFKAKRALVVITCTRAAVSGRFSKLRVMMQLHQYVPMNEKKGQKNIQRDVWVLDKGHAPREIQDKWSMLGDDTSSASESSGIVLALQGKRPVRPKPWIWADRTSRAESPLKHAPSSSIDTGTASSSKLLWSWKVEVSGEATFPEVLRGWRHAIDTWTQTSTDSDAEIKKRRAGRGDLILGPGGAAGHPVEAGVEFMASEHVAEIVVALLKLKLKLNKYEAPMPAVC</sequence>
<evidence type="ECO:0000313" key="1">
    <source>
        <dbReference type="EMBL" id="KAF8882930.1"/>
    </source>
</evidence>
<gene>
    <name evidence="1" type="ORF">CPB84DRAFT_1750804</name>
</gene>
<accession>A0A9P5NFW4</accession>
<dbReference type="EMBL" id="JADNYJ010000119">
    <property type="protein sequence ID" value="KAF8882930.1"/>
    <property type="molecule type" value="Genomic_DNA"/>
</dbReference>
<comment type="caution">
    <text evidence="1">The sequence shown here is derived from an EMBL/GenBank/DDBJ whole genome shotgun (WGS) entry which is preliminary data.</text>
</comment>
<dbReference type="AlphaFoldDB" id="A0A9P5NFW4"/>
<dbReference type="Proteomes" id="UP000724874">
    <property type="component" value="Unassembled WGS sequence"/>
</dbReference>
<protein>
    <submittedName>
        <fullName evidence="1">Uncharacterized protein</fullName>
    </submittedName>
</protein>